<gene>
    <name evidence="2" type="ORF">AAFF_G00389130</name>
</gene>
<feature type="compositionally biased region" description="Gly residues" evidence="1">
    <location>
        <begin position="82"/>
        <end position="91"/>
    </location>
</feature>
<feature type="region of interest" description="Disordered" evidence="1">
    <location>
        <begin position="47"/>
        <end position="91"/>
    </location>
</feature>
<evidence type="ECO:0000313" key="3">
    <source>
        <dbReference type="Proteomes" id="UP001221898"/>
    </source>
</evidence>
<dbReference type="EMBL" id="JAINUG010000073">
    <property type="protein sequence ID" value="KAJ8400956.1"/>
    <property type="molecule type" value="Genomic_DNA"/>
</dbReference>
<dbReference type="AlphaFoldDB" id="A0AAD7SGD4"/>
<name>A0AAD7SGD4_9TELE</name>
<sequence length="91" mass="9865">MHSALGWGWGFVVWDERCRERHSWAMGLVSAGHVSLLSSCPCFAEEEEEKKGKEKTEPAYSAAGRTPDTRAPGATTAESAWLGGGPITVRM</sequence>
<accession>A0AAD7SGD4</accession>
<proteinExistence type="predicted"/>
<comment type="caution">
    <text evidence="2">The sequence shown here is derived from an EMBL/GenBank/DDBJ whole genome shotgun (WGS) entry which is preliminary data.</text>
</comment>
<evidence type="ECO:0000256" key="1">
    <source>
        <dbReference type="SAM" id="MobiDB-lite"/>
    </source>
</evidence>
<reference evidence="2" key="1">
    <citation type="journal article" date="2023" name="Science">
        <title>Genome structures resolve the early diversification of teleost fishes.</title>
        <authorList>
            <person name="Parey E."/>
            <person name="Louis A."/>
            <person name="Montfort J."/>
            <person name="Bouchez O."/>
            <person name="Roques C."/>
            <person name="Iampietro C."/>
            <person name="Lluch J."/>
            <person name="Castinel A."/>
            <person name="Donnadieu C."/>
            <person name="Desvignes T."/>
            <person name="Floi Bucao C."/>
            <person name="Jouanno E."/>
            <person name="Wen M."/>
            <person name="Mejri S."/>
            <person name="Dirks R."/>
            <person name="Jansen H."/>
            <person name="Henkel C."/>
            <person name="Chen W.J."/>
            <person name="Zahm M."/>
            <person name="Cabau C."/>
            <person name="Klopp C."/>
            <person name="Thompson A.W."/>
            <person name="Robinson-Rechavi M."/>
            <person name="Braasch I."/>
            <person name="Lecointre G."/>
            <person name="Bobe J."/>
            <person name="Postlethwait J.H."/>
            <person name="Berthelot C."/>
            <person name="Roest Crollius H."/>
            <person name="Guiguen Y."/>
        </authorList>
    </citation>
    <scope>NUCLEOTIDE SEQUENCE</scope>
    <source>
        <strain evidence="2">NC1722</strain>
    </source>
</reference>
<protein>
    <submittedName>
        <fullName evidence="2">Uncharacterized protein</fullName>
    </submittedName>
</protein>
<keyword evidence="3" id="KW-1185">Reference proteome</keyword>
<dbReference type="Proteomes" id="UP001221898">
    <property type="component" value="Unassembled WGS sequence"/>
</dbReference>
<evidence type="ECO:0000313" key="2">
    <source>
        <dbReference type="EMBL" id="KAJ8400956.1"/>
    </source>
</evidence>
<organism evidence="2 3">
    <name type="scientific">Aldrovandia affinis</name>
    <dbReference type="NCBI Taxonomy" id="143900"/>
    <lineage>
        <taxon>Eukaryota</taxon>
        <taxon>Metazoa</taxon>
        <taxon>Chordata</taxon>
        <taxon>Craniata</taxon>
        <taxon>Vertebrata</taxon>
        <taxon>Euteleostomi</taxon>
        <taxon>Actinopterygii</taxon>
        <taxon>Neopterygii</taxon>
        <taxon>Teleostei</taxon>
        <taxon>Notacanthiformes</taxon>
        <taxon>Halosauridae</taxon>
        <taxon>Aldrovandia</taxon>
    </lineage>
</organism>